<dbReference type="KEGG" id="ccp:CHC_T00006142001"/>
<evidence type="ECO:0000313" key="1">
    <source>
        <dbReference type="EMBL" id="CDF38407.1"/>
    </source>
</evidence>
<organism evidence="1 2">
    <name type="scientific">Chondrus crispus</name>
    <name type="common">Carrageen Irish moss</name>
    <name type="synonym">Polymorpha crispa</name>
    <dbReference type="NCBI Taxonomy" id="2769"/>
    <lineage>
        <taxon>Eukaryota</taxon>
        <taxon>Rhodophyta</taxon>
        <taxon>Florideophyceae</taxon>
        <taxon>Rhodymeniophycidae</taxon>
        <taxon>Gigartinales</taxon>
        <taxon>Gigartinaceae</taxon>
        <taxon>Chondrus</taxon>
    </lineage>
</organism>
<reference evidence="2" key="1">
    <citation type="journal article" date="2013" name="Proc. Natl. Acad. Sci. U.S.A.">
        <title>Genome structure and metabolic features in the red seaweed Chondrus crispus shed light on evolution of the Archaeplastida.</title>
        <authorList>
            <person name="Collen J."/>
            <person name="Porcel B."/>
            <person name="Carre W."/>
            <person name="Ball S.G."/>
            <person name="Chaparro C."/>
            <person name="Tonon T."/>
            <person name="Barbeyron T."/>
            <person name="Michel G."/>
            <person name="Noel B."/>
            <person name="Valentin K."/>
            <person name="Elias M."/>
            <person name="Artiguenave F."/>
            <person name="Arun A."/>
            <person name="Aury J.M."/>
            <person name="Barbosa-Neto J.F."/>
            <person name="Bothwell J.H."/>
            <person name="Bouget F.Y."/>
            <person name="Brillet L."/>
            <person name="Cabello-Hurtado F."/>
            <person name="Capella-Gutierrez S."/>
            <person name="Charrier B."/>
            <person name="Cladiere L."/>
            <person name="Cock J.M."/>
            <person name="Coelho S.M."/>
            <person name="Colleoni C."/>
            <person name="Czjzek M."/>
            <person name="Da Silva C."/>
            <person name="Delage L."/>
            <person name="Denoeud F."/>
            <person name="Deschamps P."/>
            <person name="Dittami S.M."/>
            <person name="Gabaldon T."/>
            <person name="Gachon C.M."/>
            <person name="Groisillier A."/>
            <person name="Herve C."/>
            <person name="Jabbari K."/>
            <person name="Katinka M."/>
            <person name="Kloareg B."/>
            <person name="Kowalczyk N."/>
            <person name="Labadie K."/>
            <person name="Leblanc C."/>
            <person name="Lopez P.J."/>
            <person name="McLachlan D.H."/>
            <person name="Meslet-Cladiere L."/>
            <person name="Moustafa A."/>
            <person name="Nehr Z."/>
            <person name="Nyvall Collen P."/>
            <person name="Panaud O."/>
            <person name="Partensky F."/>
            <person name="Poulain J."/>
            <person name="Rensing S.A."/>
            <person name="Rousvoal S."/>
            <person name="Samson G."/>
            <person name="Symeonidi A."/>
            <person name="Weissenbach J."/>
            <person name="Zambounis A."/>
            <person name="Wincker P."/>
            <person name="Boyen C."/>
        </authorList>
    </citation>
    <scope>NUCLEOTIDE SEQUENCE [LARGE SCALE GENOMIC DNA]</scope>
    <source>
        <strain evidence="2">cv. Stackhouse</strain>
    </source>
</reference>
<dbReference type="AlphaFoldDB" id="R7QIR9"/>
<protein>
    <submittedName>
        <fullName evidence="1">Uncharacterized protein</fullName>
    </submittedName>
</protein>
<dbReference type="GeneID" id="17326016"/>
<dbReference type="Proteomes" id="UP000012073">
    <property type="component" value="Unassembled WGS sequence"/>
</dbReference>
<evidence type="ECO:0000313" key="2">
    <source>
        <dbReference type="Proteomes" id="UP000012073"/>
    </source>
</evidence>
<sequence length="290" mass="32320">MQRRPPLENFRERKPISMHYLFHAVLVAIFFCSVHSGKRASTNGATVLVRRVIDFNTGFTTATSRDVKFVAKNQASCELSLISHADHVLSDVRDSKVLALKMLLHRGNKTRFLENLRKAEDLLRGKGCPAEAVKLSLGTSLGGFRKTYLTAYFTMNLPDMSPLPVFYGVIDKTCRVEIQKRTKRLILTNSDLFEPPSVDADPNAVSSVSIAMNFGAKGIVLDVRDDAKLNTHGLLSCTESQEISPQFIPLRSDVLVGDIRTILVSHEIGVERNRARSFMVIGFHSSDFPQ</sequence>
<accession>R7QIR9</accession>
<dbReference type="OrthoDB" id="10653470at2759"/>
<dbReference type="Gramene" id="CDF38407">
    <property type="protein sequence ID" value="CDF38407"/>
    <property type="gene ID" value="CHC_T00006142001"/>
</dbReference>
<gene>
    <name evidence="1" type="ORF">CHC_T00006142001</name>
</gene>
<proteinExistence type="predicted"/>
<dbReference type="EMBL" id="HG001932">
    <property type="protein sequence ID" value="CDF38407.1"/>
    <property type="molecule type" value="Genomic_DNA"/>
</dbReference>
<name>R7QIR9_CHOCR</name>
<keyword evidence="2" id="KW-1185">Reference proteome</keyword>
<dbReference type="RefSeq" id="XP_005718300.1">
    <property type="nucleotide sequence ID" value="XM_005718243.1"/>
</dbReference>